<comment type="caution">
    <text evidence="1">The sequence shown here is derived from an EMBL/GenBank/DDBJ whole genome shotgun (WGS) entry which is preliminary data.</text>
</comment>
<gene>
    <name evidence="1" type="ORF">BDM02DRAFT_3125095</name>
</gene>
<protein>
    <submittedName>
        <fullName evidence="1">DUF292-domain-containing protein</fullName>
    </submittedName>
</protein>
<sequence>MSNPGRITWNPTKAKEKKEAQAKSARRDIATLLERGKLETARVKVENIINEDIYVELLELLELHCELVIARFGLLDQPVKDPDPRVLESICSIIYAAPRTELKELNVLREMLMYKYGREFSLGVMENRDNCVSERVMKKLTLSAPSPELVDAYLFEIAKGYGVTWSPPMPLVKEGGNDGEPREAETDAKVDEKKEKEGVLDNVKAKVEADVKVPKLPDMPPTEGSEPKTKEEEPVDEFEALAKRFEALKKR</sequence>
<organism evidence="1 2">
    <name type="scientific">Thelephora ganbajun</name>
    <name type="common">Ganba fungus</name>
    <dbReference type="NCBI Taxonomy" id="370292"/>
    <lineage>
        <taxon>Eukaryota</taxon>
        <taxon>Fungi</taxon>
        <taxon>Dikarya</taxon>
        <taxon>Basidiomycota</taxon>
        <taxon>Agaricomycotina</taxon>
        <taxon>Agaricomycetes</taxon>
        <taxon>Thelephorales</taxon>
        <taxon>Thelephoraceae</taxon>
        <taxon>Thelephora</taxon>
    </lineage>
</organism>
<evidence type="ECO:0000313" key="2">
    <source>
        <dbReference type="Proteomes" id="UP000886501"/>
    </source>
</evidence>
<dbReference type="EMBL" id="MU117961">
    <property type="protein sequence ID" value="KAF9654171.1"/>
    <property type="molecule type" value="Genomic_DNA"/>
</dbReference>
<proteinExistence type="predicted"/>
<evidence type="ECO:0000313" key="1">
    <source>
        <dbReference type="EMBL" id="KAF9654171.1"/>
    </source>
</evidence>
<reference evidence="1" key="1">
    <citation type="submission" date="2019-10" db="EMBL/GenBank/DDBJ databases">
        <authorList>
            <consortium name="DOE Joint Genome Institute"/>
            <person name="Kuo A."/>
            <person name="Miyauchi S."/>
            <person name="Kiss E."/>
            <person name="Drula E."/>
            <person name="Kohler A."/>
            <person name="Sanchez-Garcia M."/>
            <person name="Andreopoulos B."/>
            <person name="Barry K.W."/>
            <person name="Bonito G."/>
            <person name="Buee M."/>
            <person name="Carver A."/>
            <person name="Chen C."/>
            <person name="Cichocki N."/>
            <person name="Clum A."/>
            <person name="Culley D."/>
            <person name="Crous P.W."/>
            <person name="Fauchery L."/>
            <person name="Girlanda M."/>
            <person name="Hayes R."/>
            <person name="Keri Z."/>
            <person name="Labutti K."/>
            <person name="Lipzen A."/>
            <person name="Lombard V."/>
            <person name="Magnuson J."/>
            <person name="Maillard F."/>
            <person name="Morin E."/>
            <person name="Murat C."/>
            <person name="Nolan M."/>
            <person name="Ohm R."/>
            <person name="Pangilinan J."/>
            <person name="Pereira M."/>
            <person name="Perotto S."/>
            <person name="Peter M."/>
            <person name="Riley R."/>
            <person name="Sitrit Y."/>
            <person name="Stielow B."/>
            <person name="Szollosi G."/>
            <person name="Zifcakova L."/>
            <person name="Stursova M."/>
            <person name="Spatafora J.W."/>
            <person name="Tedersoo L."/>
            <person name="Vaario L.-M."/>
            <person name="Yamada A."/>
            <person name="Yan M."/>
            <person name="Wang P."/>
            <person name="Xu J."/>
            <person name="Bruns T."/>
            <person name="Baldrian P."/>
            <person name="Vilgalys R."/>
            <person name="Henrissat B."/>
            <person name="Grigoriev I.V."/>
            <person name="Hibbett D."/>
            <person name="Nagy L.G."/>
            <person name="Martin F.M."/>
        </authorList>
    </citation>
    <scope>NUCLEOTIDE SEQUENCE</scope>
    <source>
        <strain evidence="1">P2</strain>
    </source>
</reference>
<keyword evidence="2" id="KW-1185">Reference proteome</keyword>
<reference evidence="1" key="2">
    <citation type="journal article" date="2020" name="Nat. Commun.">
        <title>Large-scale genome sequencing of mycorrhizal fungi provides insights into the early evolution of symbiotic traits.</title>
        <authorList>
            <person name="Miyauchi S."/>
            <person name="Kiss E."/>
            <person name="Kuo A."/>
            <person name="Drula E."/>
            <person name="Kohler A."/>
            <person name="Sanchez-Garcia M."/>
            <person name="Morin E."/>
            <person name="Andreopoulos B."/>
            <person name="Barry K.W."/>
            <person name="Bonito G."/>
            <person name="Buee M."/>
            <person name="Carver A."/>
            <person name="Chen C."/>
            <person name="Cichocki N."/>
            <person name="Clum A."/>
            <person name="Culley D."/>
            <person name="Crous P.W."/>
            <person name="Fauchery L."/>
            <person name="Girlanda M."/>
            <person name="Hayes R.D."/>
            <person name="Keri Z."/>
            <person name="LaButti K."/>
            <person name="Lipzen A."/>
            <person name="Lombard V."/>
            <person name="Magnuson J."/>
            <person name="Maillard F."/>
            <person name="Murat C."/>
            <person name="Nolan M."/>
            <person name="Ohm R.A."/>
            <person name="Pangilinan J."/>
            <person name="Pereira M.F."/>
            <person name="Perotto S."/>
            <person name="Peter M."/>
            <person name="Pfister S."/>
            <person name="Riley R."/>
            <person name="Sitrit Y."/>
            <person name="Stielow J.B."/>
            <person name="Szollosi G."/>
            <person name="Zifcakova L."/>
            <person name="Stursova M."/>
            <person name="Spatafora J.W."/>
            <person name="Tedersoo L."/>
            <person name="Vaario L.M."/>
            <person name="Yamada A."/>
            <person name="Yan M."/>
            <person name="Wang P."/>
            <person name="Xu J."/>
            <person name="Bruns T."/>
            <person name="Baldrian P."/>
            <person name="Vilgalys R."/>
            <person name="Dunand C."/>
            <person name="Henrissat B."/>
            <person name="Grigoriev I.V."/>
            <person name="Hibbett D."/>
            <person name="Nagy L.G."/>
            <person name="Martin F.M."/>
        </authorList>
    </citation>
    <scope>NUCLEOTIDE SEQUENCE</scope>
    <source>
        <strain evidence="1">P2</strain>
    </source>
</reference>
<accession>A0ACB6ZWZ4</accession>
<dbReference type="Proteomes" id="UP000886501">
    <property type="component" value="Unassembled WGS sequence"/>
</dbReference>
<name>A0ACB6ZWZ4_THEGA</name>